<organism evidence="3">
    <name type="scientific">Heliothis virescens</name>
    <name type="common">Tobacco budworm moth</name>
    <dbReference type="NCBI Taxonomy" id="7102"/>
    <lineage>
        <taxon>Eukaryota</taxon>
        <taxon>Metazoa</taxon>
        <taxon>Ecdysozoa</taxon>
        <taxon>Arthropoda</taxon>
        <taxon>Hexapoda</taxon>
        <taxon>Insecta</taxon>
        <taxon>Pterygota</taxon>
        <taxon>Neoptera</taxon>
        <taxon>Endopterygota</taxon>
        <taxon>Lepidoptera</taxon>
        <taxon>Glossata</taxon>
        <taxon>Ditrysia</taxon>
        <taxon>Noctuoidea</taxon>
        <taxon>Noctuidae</taxon>
        <taxon>Heliothinae</taxon>
        <taxon>Heliothis</taxon>
    </lineage>
</organism>
<feature type="signal peptide" evidence="2">
    <location>
        <begin position="1"/>
        <end position="20"/>
    </location>
</feature>
<feature type="compositionally biased region" description="Basic and acidic residues" evidence="1">
    <location>
        <begin position="235"/>
        <end position="268"/>
    </location>
</feature>
<evidence type="ECO:0000256" key="1">
    <source>
        <dbReference type="SAM" id="MobiDB-lite"/>
    </source>
</evidence>
<dbReference type="EMBL" id="NWSH01000139">
    <property type="protein sequence ID" value="PCG79160.1"/>
    <property type="molecule type" value="Genomic_DNA"/>
</dbReference>
<evidence type="ECO:0000256" key="2">
    <source>
        <dbReference type="SAM" id="SignalP"/>
    </source>
</evidence>
<dbReference type="InterPro" id="IPR031959">
    <property type="entry name" value="DUF4779"/>
</dbReference>
<feature type="chain" id="PRO_5012472383" evidence="2">
    <location>
        <begin position="21"/>
        <end position="387"/>
    </location>
</feature>
<accession>A0A2A4K667</accession>
<dbReference type="AlphaFoldDB" id="A0A2A4K667"/>
<dbReference type="Pfam" id="PF16009">
    <property type="entry name" value="DUF4779"/>
    <property type="match status" value="1"/>
</dbReference>
<feature type="region of interest" description="Disordered" evidence="1">
    <location>
        <begin position="219"/>
        <end position="268"/>
    </location>
</feature>
<keyword evidence="2" id="KW-0732">Signal</keyword>
<name>A0A2A4K667_HELVI</name>
<reference evidence="3" key="1">
    <citation type="submission" date="2017-09" db="EMBL/GenBank/DDBJ databases">
        <title>Contemporary evolution of a Lepidopteran species, Heliothis virescens, in response to modern agricultural practices.</title>
        <authorList>
            <person name="Fritz M.L."/>
            <person name="Deyonke A.M."/>
            <person name="Papanicolaou A."/>
            <person name="Micinski S."/>
            <person name="Westbrook J."/>
            <person name="Gould F."/>
        </authorList>
    </citation>
    <scope>NUCLEOTIDE SEQUENCE [LARGE SCALE GENOMIC DNA]</scope>
    <source>
        <strain evidence="3">HvINT-</strain>
        <tissue evidence="3">Whole body</tissue>
    </source>
</reference>
<feature type="compositionally biased region" description="Basic and acidic residues" evidence="1">
    <location>
        <begin position="323"/>
        <end position="356"/>
    </location>
</feature>
<comment type="caution">
    <text evidence="3">The sequence shown here is derived from an EMBL/GenBank/DDBJ whole genome shotgun (WGS) entry which is preliminary data.</text>
</comment>
<sequence length="387" mass="42641">MLVLTFIVIIIVDIITESMARKIATLLLLFAYGSCMKMRETVERTVMVRTTGSDLQPAATGYIYKKESNGPASVVKMGESEVIEHFSKLYTKPEAFKAPLPAAAGPFYAKEEDEAKAASYTTEEHVKPVEEKTEDEHDDHIDGIAAENYDKIFEDYAKRYGSGYKDDFSDYLHGLGHFDHGIYHNYGGGKDFGAKGYYGHGDKGYEGHGKKYHYEKGEAGSYHSGKQEGYGVSKEGGHKGHYDEADGHGKHYAHGHEYKGDDHGHKAGHVKGEEIDGYHKVFDKNEFKKDNDFYDAEGLKGENHKYEHGHASHGSGAGGYEKGGAHDSGHHEKGFGKGGHVAKESGDEHDAAHSSEEDGEAHHHKGGKFGAKGEEYGSKSYAYEVKH</sequence>
<protein>
    <submittedName>
        <fullName evidence="3">Uncharacterized protein</fullName>
    </submittedName>
</protein>
<evidence type="ECO:0000313" key="3">
    <source>
        <dbReference type="EMBL" id="PCG79160.1"/>
    </source>
</evidence>
<feature type="region of interest" description="Disordered" evidence="1">
    <location>
        <begin position="304"/>
        <end position="387"/>
    </location>
</feature>
<gene>
    <name evidence="3" type="ORF">B5V51_1828</name>
</gene>
<proteinExistence type="predicted"/>